<organism evidence="1">
    <name type="scientific">bioreactor metagenome</name>
    <dbReference type="NCBI Taxonomy" id="1076179"/>
    <lineage>
        <taxon>unclassified sequences</taxon>
        <taxon>metagenomes</taxon>
        <taxon>ecological metagenomes</taxon>
    </lineage>
</organism>
<comment type="caution">
    <text evidence="1">The sequence shown here is derived from an EMBL/GenBank/DDBJ whole genome shotgun (WGS) entry which is preliminary data.</text>
</comment>
<name>A0A645AE04_9ZZZZ</name>
<gene>
    <name evidence="1" type="ORF">SDC9_95791</name>
</gene>
<evidence type="ECO:0000313" key="1">
    <source>
        <dbReference type="EMBL" id="MPM49063.1"/>
    </source>
</evidence>
<sequence>MKTMDMAISELYRNGEISKDVAMTYAVDKEILSRMMLM</sequence>
<reference evidence="1" key="1">
    <citation type="submission" date="2019-08" db="EMBL/GenBank/DDBJ databases">
        <authorList>
            <person name="Kucharzyk K."/>
            <person name="Murdoch R.W."/>
            <person name="Higgins S."/>
            <person name="Loffler F."/>
        </authorList>
    </citation>
    <scope>NUCLEOTIDE SEQUENCE</scope>
</reference>
<protein>
    <submittedName>
        <fullName evidence="1">Uncharacterized protein</fullName>
    </submittedName>
</protein>
<dbReference type="EMBL" id="VSSQ01012366">
    <property type="protein sequence ID" value="MPM49063.1"/>
    <property type="molecule type" value="Genomic_DNA"/>
</dbReference>
<accession>A0A645AE04</accession>
<proteinExistence type="predicted"/>
<dbReference type="AlphaFoldDB" id="A0A645AE04"/>